<feature type="compositionally biased region" description="Polar residues" evidence="3">
    <location>
        <begin position="8"/>
        <end position="17"/>
    </location>
</feature>
<reference evidence="5" key="1">
    <citation type="submission" date="2016-03" db="EMBL/GenBank/DDBJ databases">
        <authorList>
            <person name="Devillers Hugo."/>
        </authorList>
    </citation>
    <scope>NUCLEOTIDE SEQUENCE [LARGE SCALE GENOMIC DNA]</scope>
</reference>
<dbReference type="InterPro" id="IPR008012">
    <property type="entry name" value="Ump1"/>
</dbReference>
<dbReference type="EMBL" id="LT598451">
    <property type="protein sequence ID" value="SCU94715.1"/>
    <property type="molecule type" value="Genomic_DNA"/>
</dbReference>
<evidence type="ECO:0000313" key="4">
    <source>
        <dbReference type="EMBL" id="SCU94715.1"/>
    </source>
</evidence>
<proteinExistence type="inferred from homology"/>
<dbReference type="PANTHER" id="PTHR12828">
    <property type="entry name" value="PROTEASOME MATURATION PROTEIN UMP1"/>
    <property type="match status" value="1"/>
</dbReference>
<evidence type="ECO:0000313" key="5">
    <source>
        <dbReference type="Proteomes" id="UP000189911"/>
    </source>
</evidence>
<gene>
    <name evidence="4" type="ORF">LANO_0E07822G</name>
</gene>
<feature type="compositionally biased region" description="Polar residues" evidence="3">
    <location>
        <begin position="33"/>
        <end position="49"/>
    </location>
</feature>
<sequence length="154" mass="16865">MSIVPNKNYRSAVSSTSSHHKTSNAAPALPDSLRNQNGGATPLSTQTNGKHPLETKLQSWDQTQRNRDLEQYRRVFGLAEPMKREMELAIVQNSDFNPLSQSTDSGFSTSLHRDILLNREASVDWEDVYQGSGIVGGVSMGPDVHGAIEKSLGI</sequence>
<dbReference type="PANTHER" id="PTHR12828:SF3">
    <property type="entry name" value="PROTEASOME MATURATION PROTEIN"/>
    <property type="match status" value="1"/>
</dbReference>
<keyword evidence="1" id="KW-0143">Chaperone</keyword>
<evidence type="ECO:0000256" key="3">
    <source>
        <dbReference type="SAM" id="MobiDB-lite"/>
    </source>
</evidence>
<name>A0A1G4JUR8_9SACH</name>
<feature type="region of interest" description="Disordered" evidence="3">
    <location>
        <begin position="1"/>
        <end position="64"/>
    </location>
</feature>
<protein>
    <submittedName>
        <fullName evidence="4">LANO_0E07822g1_1</fullName>
    </submittedName>
</protein>
<organism evidence="4 5">
    <name type="scientific">Lachancea nothofagi CBS 11611</name>
    <dbReference type="NCBI Taxonomy" id="1266666"/>
    <lineage>
        <taxon>Eukaryota</taxon>
        <taxon>Fungi</taxon>
        <taxon>Dikarya</taxon>
        <taxon>Ascomycota</taxon>
        <taxon>Saccharomycotina</taxon>
        <taxon>Saccharomycetes</taxon>
        <taxon>Saccharomycetales</taxon>
        <taxon>Saccharomycetaceae</taxon>
        <taxon>Lachancea</taxon>
    </lineage>
</organism>
<dbReference type="OrthoDB" id="15001at2759"/>
<comment type="similarity">
    <text evidence="2">Belongs to the POMP/UMP1 family.</text>
</comment>
<dbReference type="GO" id="GO:0005737">
    <property type="term" value="C:cytoplasm"/>
    <property type="evidence" value="ECO:0007669"/>
    <property type="project" value="TreeGrafter"/>
</dbReference>
<dbReference type="GO" id="GO:0043248">
    <property type="term" value="P:proteasome assembly"/>
    <property type="evidence" value="ECO:0007669"/>
    <property type="project" value="InterPro"/>
</dbReference>
<dbReference type="Proteomes" id="UP000189911">
    <property type="component" value="Chromosome E"/>
</dbReference>
<evidence type="ECO:0000256" key="2">
    <source>
        <dbReference type="ARBA" id="ARBA00043974"/>
    </source>
</evidence>
<dbReference type="Pfam" id="PF05348">
    <property type="entry name" value="UMP1"/>
    <property type="match status" value="1"/>
</dbReference>
<dbReference type="GO" id="GO:0005634">
    <property type="term" value="C:nucleus"/>
    <property type="evidence" value="ECO:0007669"/>
    <property type="project" value="TreeGrafter"/>
</dbReference>
<keyword evidence="5" id="KW-1185">Reference proteome</keyword>
<accession>A0A1G4JUR8</accession>
<dbReference type="AlphaFoldDB" id="A0A1G4JUR8"/>
<evidence type="ECO:0000256" key="1">
    <source>
        <dbReference type="ARBA" id="ARBA00023186"/>
    </source>
</evidence>